<evidence type="ECO:0000313" key="2">
    <source>
        <dbReference type="EMBL" id="KAJ8338540.1"/>
    </source>
</evidence>
<proteinExistence type="predicted"/>
<comment type="caution">
    <text evidence="2">The sequence shown here is derived from an EMBL/GenBank/DDBJ whole genome shotgun (WGS) entry which is preliminary data.</text>
</comment>
<feature type="compositionally biased region" description="Polar residues" evidence="1">
    <location>
        <begin position="162"/>
        <end position="173"/>
    </location>
</feature>
<evidence type="ECO:0000256" key="1">
    <source>
        <dbReference type="SAM" id="MobiDB-lite"/>
    </source>
</evidence>
<keyword evidence="3" id="KW-1185">Reference proteome</keyword>
<gene>
    <name evidence="2" type="ORF">SKAU_G00375060</name>
</gene>
<dbReference type="EMBL" id="JAINUF010000018">
    <property type="protein sequence ID" value="KAJ8338540.1"/>
    <property type="molecule type" value="Genomic_DNA"/>
</dbReference>
<accession>A0A9Q1EGW2</accession>
<reference evidence="2" key="1">
    <citation type="journal article" date="2023" name="Science">
        <title>Genome structures resolve the early diversification of teleost fishes.</title>
        <authorList>
            <person name="Parey E."/>
            <person name="Louis A."/>
            <person name="Montfort J."/>
            <person name="Bouchez O."/>
            <person name="Roques C."/>
            <person name="Iampietro C."/>
            <person name="Lluch J."/>
            <person name="Castinel A."/>
            <person name="Donnadieu C."/>
            <person name="Desvignes T."/>
            <person name="Floi Bucao C."/>
            <person name="Jouanno E."/>
            <person name="Wen M."/>
            <person name="Mejri S."/>
            <person name="Dirks R."/>
            <person name="Jansen H."/>
            <person name="Henkel C."/>
            <person name="Chen W.J."/>
            <person name="Zahm M."/>
            <person name="Cabau C."/>
            <person name="Klopp C."/>
            <person name="Thompson A.W."/>
            <person name="Robinson-Rechavi M."/>
            <person name="Braasch I."/>
            <person name="Lecointre G."/>
            <person name="Bobe J."/>
            <person name="Postlethwait J.H."/>
            <person name="Berthelot C."/>
            <person name="Roest Crollius H."/>
            <person name="Guiguen Y."/>
        </authorList>
    </citation>
    <scope>NUCLEOTIDE SEQUENCE</scope>
    <source>
        <strain evidence="2">WJC10195</strain>
    </source>
</reference>
<organism evidence="2 3">
    <name type="scientific">Synaphobranchus kaupii</name>
    <name type="common">Kaup's arrowtooth eel</name>
    <dbReference type="NCBI Taxonomy" id="118154"/>
    <lineage>
        <taxon>Eukaryota</taxon>
        <taxon>Metazoa</taxon>
        <taxon>Chordata</taxon>
        <taxon>Craniata</taxon>
        <taxon>Vertebrata</taxon>
        <taxon>Euteleostomi</taxon>
        <taxon>Actinopterygii</taxon>
        <taxon>Neopterygii</taxon>
        <taxon>Teleostei</taxon>
        <taxon>Anguilliformes</taxon>
        <taxon>Synaphobranchidae</taxon>
        <taxon>Synaphobranchus</taxon>
    </lineage>
</organism>
<feature type="region of interest" description="Disordered" evidence="1">
    <location>
        <begin position="157"/>
        <end position="184"/>
    </location>
</feature>
<dbReference type="AlphaFoldDB" id="A0A9Q1EGW2"/>
<dbReference type="Proteomes" id="UP001152622">
    <property type="component" value="Chromosome 18"/>
</dbReference>
<evidence type="ECO:0000313" key="3">
    <source>
        <dbReference type="Proteomes" id="UP001152622"/>
    </source>
</evidence>
<feature type="compositionally biased region" description="Pro residues" evidence="1">
    <location>
        <begin position="31"/>
        <end position="41"/>
    </location>
</feature>
<feature type="region of interest" description="Disordered" evidence="1">
    <location>
        <begin position="24"/>
        <end position="51"/>
    </location>
</feature>
<protein>
    <submittedName>
        <fullName evidence="2">Uncharacterized protein</fullName>
    </submittedName>
</protein>
<name>A0A9Q1EGW2_SYNKA</name>
<sequence length="236" mass="25278">MVQRCRHLLGVKLAGALPEPISLSSLNSVKPPQPPSGGPRPPRCRGRARPGAATPCRAPFALRCAPAVSPTALDEAGASGVGALQTVASACITTLRSSAHKSLSEVITSFYIFRGMKWRASGRVGAVRMQSAEKMINWRALAERVWAQVKATHARAPRGYVTRSTGSRSSQPHRASRAAPKNNTAHLVYTHQAPPPLSSRWADPRHAVGHGVGTPVWPMFLRDTARPSSPTKPKEV</sequence>